<dbReference type="AlphaFoldDB" id="A0A1W2LRI6"/>
<evidence type="ECO:0000256" key="3">
    <source>
        <dbReference type="SAM" id="Coils"/>
    </source>
</evidence>
<feature type="compositionally biased region" description="Low complexity" evidence="4">
    <location>
        <begin position="210"/>
        <end position="226"/>
    </location>
</feature>
<dbReference type="Gene3D" id="1.10.287.470">
    <property type="entry name" value="Helix hairpin bin"/>
    <property type="match status" value="1"/>
</dbReference>
<dbReference type="PANTHER" id="PTHR32347">
    <property type="entry name" value="EFFLUX SYSTEM COMPONENT YKNX-RELATED"/>
    <property type="match status" value="1"/>
</dbReference>
<dbReference type="Gene3D" id="2.40.420.20">
    <property type="match status" value="1"/>
</dbReference>
<dbReference type="InterPro" id="IPR058625">
    <property type="entry name" value="MdtA-like_BSH"/>
</dbReference>
<keyword evidence="5" id="KW-0732">Signal</keyword>
<dbReference type="EMBL" id="LQMT02000022">
    <property type="protein sequence ID" value="ONF66965.1"/>
    <property type="molecule type" value="Genomic_DNA"/>
</dbReference>
<feature type="compositionally biased region" description="Low complexity" evidence="4">
    <location>
        <begin position="275"/>
        <end position="317"/>
    </location>
</feature>
<evidence type="ECO:0000256" key="4">
    <source>
        <dbReference type="SAM" id="MobiDB-lite"/>
    </source>
</evidence>
<feature type="domain" description="Multidrug resistance protein MdtA-like C-terminal permuted SH3" evidence="7">
    <location>
        <begin position="458"/>
        <end position="517"/>
    </location>
</feature>
<feature type="coiled-coil region" evidence="3">
    <location>
        <begin position="317"/>
        <end position="344"/>
    </location>
</feature>
<gene>
    <name evidence="8" type="ORF">AVR91_0223775</name>
</gene>
<dbReference type="Gene3D" id="2.40.50.100">
    <property type="match status" value="1"/>
</dbReference>
<feature type="region of interest" description="Disordered" evidence="4">
    <location>
        <begin position="122"/>
        <end position="168"/>
    </location>
</feature>
<dbReference type="SUPFAM" id="SSF111369">
    <property type="entry name" value="HlyD-like secretion proteins"/>
    <property type="match status" value="2"/>
</dbReference>
<evidence type="ECO:0000256" key="5">
    <source>
        <dbReference type="SAM" id="SignalP"/>
    </source>
</evidence>
<evidence type="ECO:0000256" key="1">
    <source>
        <dbReference type="ARBA" id="ARBA00004196"/>
    </source>
</evidence>
<dbReference type="InterPro" id="IPR058627">
    <property type="entry name" value="MdtA-like_C"/>
</dbReference>
<keyword evidence="2 3" id="KW-0175">Coiled coil</keyword>
<feature type="region of interest" description="Disordered" evidence="4">
    <location>
        <begin position="518"/>
        <end position="553"/>
    </location>
</feature>
<protein>
    <submittedName>
        <fullName evidence="8">Uncharacterized protein</fullName>
    </submittedName>
</protein>
<dbReference type="PANTHER" id="PTHR32347:SF23">
    <property type="entry name" value="BLL5650 PROTEIN"/>
    <property type="match status" value="1"/>
</dbReference>
<feature type="region of interest" description="Disordered" evidence="4">
    <location>
        <begin position="206"/>
        <end position="226"/>
    </location>
</feature>
<feature type="region of interest" description="Disordered" evidence="4">
    <location>
        <begin position="269"/>
        <end position="317"/>
    </location>
</feature>
<name>A0A1W2LRI6_9PSEU</name>
<dbReference type="Proteomes" id="UP000076660">
    <property type="component" value="Unassembled WGS sequence"/>
</dbReference>
<evidence type="ECO:0000313" key="9">
    <source>
        <dbReference type="Proteomes" id="UP000076660"/>
    </source>
</evidence>
<comment type="caution">
    <text evidence="8">The sequence shown here is derived from an EMBL/GenBank/DDBJ whole genome shotgun (WGS) entry which is preliminary data.</text>
</comment>
<dbReference type="OrthoDB" id="4932908at2"/>
<dbReference type="Gene3D" id="2.40.30.170">
    <property type="match status" value="1"/>
</dbReference>
<evidence type="ECO:0000259" key="7">
    <source>
        <dbReference type="Pfam" id="PF25967"/>
    </source>
</evidence>
<feature type="compositionally biased region" description="Low complexity" evidence="4">
    <location>
        <begin position="142"/>
        <end position="157"/>
    </location>
</feature>
<comment type="subcellular location">
    <subcellularLocation>
        <location evidence="1">Cell envelope</location>
    </subcellularLocation>
</comment>
<organism evidence="8 9">
    <name type="scientific">Amycolatopsis keratiniphila subsp. keratiniphila</name>
    <dbReference type="NCBI Taxonomy" id="227715"/>
    <lineage>
        <taxon>Bacteria</taxon>
        <taxon>Bacillati</taxon>
        <taxon>Actinomycetota</taxon>
        <taxon>Actinomycetes</taxon>
        <taxon>Pseudonocardiales</taxon>
        <taxon>Pseudonocardiaceae</taxon>
        <taxon>Amycolatopsis</taxon>
        <taxon>Amycolatopsis japonica group</taxon>
    </lineage>
</organism>
<sequence>MRSLLSSRVARWVVAVVAVGLVGAVGAVSAADGDTSTQYRLATASTGDVQQTVSTSGTVDLVNRADVTFGIDGTLADLVVAVGDHVTAGQPLGALDTKALQAAVDAAEAELADATAAIEADEQEQVNTAQEAVKAESATNPSTAQSGATASAQRSGQPADSARADLAAQVTKQQQAVRTAQTTATEAITAAKSALATQTEKCADAYQPGSAAPTEPTASEPATVGPSARNAACAEALNAVTAAQDAVSKAQSALQSTINDLAGSLDRAVAEAQKSTSSSGAAQPSSSDAERSGNQTQNGGQSQNGVATSGSSSAGGIAAGQARIDRAKADLMAAEQSLAHANLTAPIAGEVASVEMTEGGKVTAGDTAVVLIGSGAAVIETTVPVERISDIDVGMEATVTPSGANEKVAGKVTRIGRLPDTASDSVAYPVTVTVDQPTVTMPAGSTASVSIAVSTIANVVTVPTSALTRGGRDTVTVYADGQTSTRQVTVGAVGPLRTEIQKGLTAGEQVVLADLDKSLPSAKEPAGGGPGRGPGGGLGGVPGGGPMGRPAGR</sequence>
<dbReference type="Pfam" id="PF25967">
    <property type="entry name" value="RND-MFP_C"/>
    <property type="match status" value="1"/>
</dbReference>
<evidence type="ECO:0000256" key="2">
    <source>
        <dbReference type="ARBA" id="ARBA00023054"/>
    </source>
</evidence>
<dbReference type="RefSeq" id="WP_063277227.1">
    <property type="nucleotide sequence ID" value="NZ_LQMT02000022.1"/>
</dbReference>
<feature type="compositionally biased region" description="Gly residues" evidence="4">
    <location>
        <begin position="526"/>
        <end position="547"/>
    </location>
</feature>
<accession>A0A1W2LRI6</accession>
<evidence type="ECO:0000259" key="6">
    <source>
        <dbReference type="Pfam" id="PF25917"/>
    </source>
</evidence>
<dbReference type="GO" id="GO:0030313">
    <property type="term" value="C:cell envelope"/>
    <property type="evidence" value="ECO:0007669"/>
    <property type="project" value="UniProtKB-SubCell"/>
</dbReference>
<reference evidence="8 9" key="1">
    <citation type="submission" date="2016-12" db="EMBL/GenBank/DDBJ databases">
        <title>Amycolatopsis keratiniphila subsp. keratiniphila genome sequencing and assembly.</title>
        <authorList>
            <person name="Mayilraj S."/>
            <person name="Kaur N."/>
        </authorList>
    </citation>
    <scope>NUCLEOTIDE SEQUENCE [LARGE SCALE GENOMIC DNA]</scope>
    <source>
        <strain evidence="8 9">DSM 44409</strain>
    </source>
</reference>
<proteinExistence type="predicted"/>
<dbReference type="InterPro" id="IPR050465">
    <property type="entry name" value="UPF0194_transport"/>
</dbReference>
<dbReference type="Pfam" id="PF25917">
    <property type="entry name" value="BSH_RND"/>
    <property type="match status" value="1"/>
</dbReference>
<feature type="signal peptide" evidence="5">
    <location>
        <begin position="1"/>
        <end position="30"/>
    </location>
</feature>
<evidence type="ECO:0000313" key="8">
    <source>
        <dbReference type="EMBL" id="ONF66965.1"/>
    </source>
</evidence>
<feature type="domain" description="Multidrug resistance protein MdtA-like barrel-sandwich hybrid" evidence="6">
    <location>
        <begin position="64"/>
        <end position="371"/>
    </location>
</feature>
<feature type="chain" id="PRO_5010748221" evidence="5">
    <location>
        <begin position="31"/>
        <end position="553"/>
    </location>
</feature>